<dbReference type="PANTHER" id="PTHR12215">
    <property type="entry name" value="PHOSPHOPANTETHEINE TRANSFERASE"/>
    <property type="match status" value="1"/>
</dbReference>
<dbReference type="Pfam" id="PF01648">
    <property type="entry name" value="ACPS"/>
    <property type="match status" value="1"/>
</dbReference>
<dbReference type="InterPro" id="IPR050559">
    <property type="entry name" value="P-Pant_transferase_sf"/>
</dbReference>
<evidence type="ECO:0000313" key="5">
    <source>
        <dbReference type="Proteomes" id="UP000260793"/>
    </source>
</evidence>
<evidence type="ECO:0000313" key="4">
    <source>
        <dbReference type="EMBL" id="RGK37305.1"/>
    </source>
</evidence>
<feature type="domain" description="4'-phosphopantetheinyl transferase" evidence="3">
    <location>
        <begin position="98"/>
        <end position="199"/>
    </location>
</feature>
<dbReference type="InterPro" id="IPR037143">
    <property type="entry name" value="4-PPantetheinyl_Trfase_dom_sf"/>
</dbReference>
<sequence length="230" mass="26868">MIHIYIMYLPIAEENGGRRTGQKHRTEQKHRMEHEAGTKLLAVGLRERYGLELKTSVEAGLSSGQHGKPYLRDYPGIYFNISHCEGLVACAFSDTETGVDVERIREVKEKVIPKVFDRAEQELLFSYKAEKEKYEEIFYRFWTLKESYVKRSGQGMTAKLTDFAFQPESDPGWTEVPCTDEKVRAMQCKLKEKWILSVCMEKSQADERITTEKIVIREITTKEKEWMEHE</sequence>
<dbReference type="AlphaFoldDB" id="A0A3E4LJ17"/>
<dbReference type="GO" id="GO:0000287">
    <property type="term" value="F:magnesium ion binding"/>
    <property type="evidence" value="ECO:0007669"/>
    <property type="project" value="InterPro"/>
</dbReference>
<comment type="caution">
    <text evidence="4">The sequence shown here is derived from an EMBL/GenBank/DDBJ whole genome shotgun (WGS) entry which is preliminary data.</text>
</comment>
<evidence type="ECO:0000259" key="3">
    <source>
        <dbReference type="Pfam" id="PF01648"/>
    </source>
</evidence>
<proteinExistence type="inferred from homology"/>
<dbReference type="InterPro" id="IPR008278">
    <property type="entry name" value="4-PPantetheinyl_Trfase_dom"/>
</dbReference>
<name>A0A3E4LJ17_9FIRM</name>
<comment type="similarity">
    <text evidence="1">Belongs to the P-Pant transferase superfamily. Gsp/Sfp/HetI/AcpT family.</text>
</comment>
<gene>
    <name evidence="4" type="ORF">DXD17_12605</name>
</gene>
<dbReference type="SUPFAM" id="SSF56214">
    <property type="entry name" value="4'-phosphopantetheinyl transferase"/>
    <property type="match status" value="2"/>
</dbReference>
<dbReference type="PANTHER" id="PTHR12215:SF10">
    <property type="entry name" value="L-AMINOADIPATE-SEMIALDEHYDE DEHYDROGENASE-PHOSPHOPANTETHEINYL TRANSFERASE"/>
    <property type="match status" value="1"/>
</dbReference>
<accession>A0A3E4LJ17</accession>
<dbReference type="GO" id="GO:0008897">
    <property type="term" value="F:holo-[acyl-carrier-protein] synthase activity"/>
    <property type="evidence" value="ECO:0007669"/>
    <property type="project" value="InterPro"/>
</dbReference>
<evidence type="ECO:0000256" key="1">
    <source>
        <dbReference type="ARBA" id="ARBA00010990"/>
    </source>
</evidence>
<dbReference type="EMBL" id="QSQN01000041">
    <property type="protein sequence ID" value="RGK37305.1"/>
    <property type="molecule type" value="Genomic_DNA"/>
</dbReference>
<dbReference type="RefSeq" id="WP_117688616.1">
    <property type="nucleotide sequence ID" value="NZ_DXNI01000003.1"/>
</dbReference>
<keyword evidence="2 4" id="KW-0808">Transferase</keyword>
<reference evidence="4 5" key="1">
    <citation type="submission" date="2018-08" db="EMBL/GenBank/DDBJ databases">
        <title>A genome reference for cultivated species of the human gut microbiota.</title>
        <authorList>
            <person name="Zou Y."/>
            <person name="Xue W."/>
            <person name="Luo G."/>
        </authorList>
    </citation>
    <scope>NUCLEOTIDE SEQUENCE [LARGE SCALE GENOMIC DNA]</scope>
    <source>
        <strain evidence="4 5">TF11-7</strain>
    </source>
</reference>
<protein>
    <submittedName>
        <fullName evidence="4">Phosphopantetheine-protein transferase</fullName>
    </submittedName>
</protein>
<dbReference type="Gene3D" id="3.90.470.20">
    <property type="entry name" value="4'-phosphopantetheinyl transferase domain"/>
    <property type="match status" value="2"/>
</dbReference>
<organism evidence="4 5">
    <name type="scientific">[Ruminococcus] lactaris</name>
    <dbReference type="NCBI Taxonomy" id="46228"/>
    <lineage>
        <taxon>Bacteria</taxon>
        <taxon>Bacillati</taxon>
        <taxon>Bacillota</taxon>
        <taxon>Clostridia</taxon>
        <taxon>Lachnospirales</taxon>
        <taxon>Lachnospiraceae</taxon>
        <taxon>Mediterraneibacter</taxon>
    </lineage>
</organism>
<dbReference type="GO" id="GO:0005829">
    <property type="term" value="C:cytosol"/>
    <property type="evidence" value="ECO:0007669"/>
    <property type="project" value="TreeGrafter"/>
</dbReference>
<dbReference type="GO" id="GO:0019878">
    <property type="term" value="P:lysine biosynthetic process via aminoadipic acid"/>
    <property type="evidence" value="ECO:0007669"/>
    <property type="project" value="TreeGrafter"/>
</dbReference>
<dbReference type="Proteomes" id="UP000260793">
    <property type="component" value="Unassembled WGS sequence"/>
</dbReference>
<evidence type="ECO:0000256" key="2">
    <source>
        <dbReference type="ARBA" id="ARBA00022679"/>
    </source>
</evidence>